<evidence type="ECO:0000256" key="1">
    <source>
        <dbReference type="SAM" id="Phobius"/>
    </source>
</evidence>
<keyword evidence="1" id="KW-0472">Membrane</keyword>
<protein>
    <submittedName>
        <fullName evidence="2">Uncharacterized protein</fullName>
    </submittedName>
</protein>
<keyword evidence="3" id="KW-1185">Reference proteome</keyword>
<keyword evidence="1" id="KW-0812">Transmembrane</keyword>
<sequence length="72" mass="8617">MEFRSMTQKQYVNWMFWLGFLLAMAYVVFTMLESSMSCIDADGCLKTWCEMDWLESEVQDKIRQNDCILLNK</sequence>
<dbReference type="Proteomes" id="UP001162131">
    <property type="component" value="Unassembled WGS sequence"/>
</dbReference>
<reference evidence="2" key="1">
    <citation type="submission" date="2021-09" db="EMBL/GenBank/DDBJ databases">
        <authorList>
            <consortium name="AG Swart"/>
            <person name="Singh M."/>
            <person name="Singh A."/>
            <person name="Seah K."/>
            <person name="Emmerich C."/>
        </authorList>
    </citation>
    <scope>NUCLEOTIDE SEQUENCE</scope>
    <source>
        <strain evidence="2">ATCC30299</strain>
    </source>
</reference>
<evidence type="ECO:0000313" key="2">
    <source>
        <dbReference type="EMBL" id="CAG9326451.1"/>
    </source>
</evidence>
<proteinExistence type="predicted"/>
<dbReference type="EMBL" id="CAJZBQ010000040">
    <property type="protein sequence ID" value="CAG9326451.1"/>
    <property type="molecule type" value="Genomic_DNA"/>
</dbReference>
<organism evidence="2 3">
    <name type="scientific">Blepharisma stoltei</name>
    <dbReference type="NCBI Taxonomy" id="1481888"/>
    <lineage>
        <taxon>Eukaryota</taxon>
        <taxon>Sar</taxon>
        <taxon>Alveolata</taxon>
        <taxon>Ciliophora</taxon>
        <taxon>Postciliodesmatophora</taxon>
        <taxon>Heterotrichea</taxon>
        <taxon>Heterotrichida</taxon>
        <taxon>Blepharismidae</taxon>
        <taxon>Blepharisma</taxon>
    </lineage>
</organism>
<accession>A0AAU9JPN2</accession>
<keyword evidence="1" id="KW-1133">Transmembrane helix</keyword>
<name>A0AAU9JPN2_9CILI</name>
<comment type="caution">
    <text evidence="2">The sequence shown here is derived from an EMBL/GenBank/DDBJ whole genome shotgun (WGS) entry which is preliminary data.</text>
</comment>
<evidence type="ECO:0000313" key="3">
    <source>
        <dbReference type="Proteomes" id="UP001162131"/>
    </source>
</evidence>
<feature type="transmembrane region" description="Helical" evidence="1">
    <location>
        <begin position="12"/>
        <end position="32"/>
    </location>
</feature>
<dbReference type="AlphaFoldDB" id="A0AAU9JPN2"/>
<gene>
    <name evidence="2" type="ORF">BSTOLATCC_MIC40878</name>
</gene>